<dbReference type="OrthoDB" id="647907at2759"/>
<dbReference type="InterPro" id="IPR010683">
    <property type="entry name" value="DUF1262"/>
</dbReference>
<reference evidence="2 3" key="1">
    <citation type="journal article" date="2010" name="Nature">
        <title>Genome sequencing and analysis of the model grass Brachypodium distachyon.</title>
        <authorList>
            <consortium name="International Brachypodium Initiative"/>
        </authorList>
    </citation>
    <scope>NUCLEOTIDE SEQUENCE [LARGE SCALE GENOMIC DNA]</scope>
    <source>
        <strain evidence="2 3">Bd21</strain>
    </source>
</reference>
<dbReference type="EMBL" id="CM000882">
    <property type="protein sequence ID" value="PNT68091.1"/>
    <property type="molecule type" value="Genomic_DNA"/>
</dbReference>
<dbReference type="PANTHER" id="PTHR31050:SF3">
    <property type="entry name" value="OS08G0412800 PROTEIN"/>
    <property type="match status" value="1"/>
</dbReference>
<protein>
    <recommendedName>
        <fullName evidence="5">DUF1262 family protein</fullName>
    </recommendedName>
</protein>
<evidence type="ECO:0000256" key="1">
    <source>
        <dbReference type="SAM" id="MobiDB-lite"/>
    </source>
</evidence>
<evidence type="ECO:0000313" key="3">
    <source>
        <dbReference type="EnsemblPlants" id="PNT68091"/>
    </source>
</evidence>
<sequence length="351" mass="38963">MYTTKPLSAFRSHPEEAASVPPPSGGSPGYLVIKTTDDDDGAGGETCCWGCCDDTQIRRLPFPQNRVITVREGDDEEDVVFIPVPGQPLSFNRYYAVLARGKHRGMVRPCSREQDVATSCFCCRVIRDASPRAFDPDDVYQQMEIVPHRKGGSFKARSVAADGHPYELYRTRYWQAYASRPKNFDLGEALGLNDPLRSRQLRAQDLTLSLHPAPAEGVVGRWYCPFFYVKEDGVVLEQRRENVDAVRGSKMALVGGVDAGNLESSGSSQDDGYVWFRAAAGQRVGVLGSMWEKMLWEERRGGWADEEDGVERAVIAAGVSSVLVERFAVKRMDGSVAVAFDFVHLNRARPM</sequence>
<dbReference type="InParanoid" id="A0A2K2D1F7"/>
<accession>A0A2K2D1F7</accession>
<feature type="region of interest" description="Disordered" evidence="1">
    <location>
        <begin position="1"/>
        <end position="36"/>
    </location>
</feature>
<proteinExistence type="predicted"/>
<dbReference type="Gramene" id="PNT68091">
    <property type="protein sequence ID" value="PNT68091"/>
    <property type="gene ID" value="BRADI_3g35762v3"/>
</dbReference>
<reference evidence="3" key="3">
    <citation type="submission" date="2018-08" db="UniProtKB">
        <authorList>
            <consortium name="EnsemblPlants"/>
        </authorList>
    </citation>
    <scope>IDENTIFICATION</scope>
    <source>
        <strain evidence="3">cv. Bd21</strain>
    </source>
</reference>
<name>A0A2K2D1F7_BRADI</name>
<reference evidence="2" key="2">
    <citation type="submission" date="2017-06" db="EMBL/GenBank/DDBJ databases">
        <title>WGS assembly of Brachypodium distachyon.</title>
        <authorList>
            <consortium name="The International Brachypodium Initiative"/>
            <person name="Lucas S."/>
            <person name="Harmon-Smith M."/>
            <person name="Lail K."/>
            <person name="Tice H."/>
            <person name="Grimwood J."/>
            <person name="Bruce D."/>
            <person name="Barry K."/>
            <person name="Shu S."/>
            <person name="Lindquist E."/>
            <person name="Wang M."/>
            <person name="Pitluck S."/>
            <person name="Vogel J.P."/>
            <person name="Garvin D.F."/>
            <person name="Mockler T.C."/>
            <person name="Schmutz J."/>
            <person name="Rokhsar D."/>
            <person name="Bevan M.W."/>
        </authorList>
    </citation>
    <scope>NUCLEOTIDE SEQUENCE</scope>
    <source>
        <strain evidence="2">Bd21</strain>
    </source>
</reference>
<evidence type="ECO:0000313" key="2">
    <source>
        <dbReference type="EMBL" id="PNT68091.1"/>
    </source>
</evidence>
<organism evidence="2">
    <name type="scientific">Brachypodium distachyon</name>
    <name type="common">Purple false brome</name>
    <name type="synonym">Trachynia distachya</name>
    <dbReference type="NCBI Taxonomy" id="15368"/>
    <lineage>
        <taxon>Eukaryota</taxon>
        <taxon>Viridiplantae</taxon>
        <taxon>Streptophyta</taxon>
        <taxon>Embryophyta</taxon>
        <taxon>Tracheophyta</taxon>
        <taxon>Spermatophyta</taxon>
        <taxon>Magnoliopsida</taxon>
        <taxon>Liliopsida</taxon>
        <taxon>Poales</taxon>
        <taxon>Poaceae</taxon>
        <taxon>BOP clade</taxon>
        <taxon>Pooideae</taxon>
        <taxon>Stipodae</taxon>
        <taxon>Brachypodieae</taxon>
        <taxon>Brachypodium</taxon>
    </lineage>
</organism>
<dbReference type="PANTHER" id="PTHR31050">
    <property type="entry name" value="OS08G0413200 PROTEIN"/>
    <property type="match status" value="1"/>
</dbReference>
<keyword evidence="4" id="KW-1185">Reference proteome</keyword>
<dbReference type="EnsemblPlants" id="PNT68091">
    <property type="protein sequence ID" value="PNT68091"/>
    <property type="gene ID" value="BRADI_3g35762v3"/>
</dbReference>
<gene>
    <name evidence="2" type="ORF">BRADI_3g35762v3</name>
</gene>
<dbReference type="Pfam" id="PF06880">
    <property type="entry name" value="DUF1262"/>
    <property type="match status" value="1"/>
</dbReference>
<evidence type="ECO:0008006" key="5">
    <source>
        <dbReference type="Google" id="ProtNLM"/>
    </source>
</evidence>
<dbReference type="STRING" id="15368.A0A2K2D1F7"/>
<evidence type="ECO:0000313" key="4">
    <source>
        <dbReference type="Proteomes" id="UP000008810"/>
    </source>
</evidence>
<dbReference type="AlphaFoldDB" id="A0A2K2D1F7"/>
<dbReference type="Proteomes" id="UP000008810">
    <property type="component" value="Chromosome 3"/>
</dbReference>
<dbReference type="ExpressionAtlas" id="A0A2K2D1F7">
    <property type="expression patterns" value="baseline and differential"/>
</dbReference>